<proteinExistence type="predicted"/>
<evidence type="ECO:0000313" key="2">
    <source>
        <dbReference type="Proteomes" id="UP000682811"/>
    </source>
</evidence>
<comment type="caution">
    <text evidence="1">The sequence shown here is derived from an EMBL/GenBank/DDBJ whole genome shotgun (WGS) entry which is preliminary data.</text>
</comment>
<evidence type="ECO:0000313" key="1">
    <source>
        <dbReference type="EMBL" id="GIO48895.1"/>
    </source>
</evidence>
<dbReference type="AlphaFoldDB" id="A0A920CS40"/>
<dbReference type="Proteomes" id="UP000682811">
    <property type="component" value="Unassembled WGS sequence"/>
</dbReference>
<dbReference type="EMBL" id="BORT01000017">
    <property type="protein sequence ID" value="GIO48895.1"/>
    <property type="molecule type" value="Genomic_DNA"/>
</dbReference>
<accession>A0A920CS40</accession>
<keyword evidence="2" id="KW-1185">Reference proteome</keyword>
<reference evidence="1 2" key="1">
    <citation type="submission" date="2021-03" db="EMBL/GenBank/DDBJ databases">
        <title>Antimicrobial resistance genes in bacteria isolated from Japanese honey, and their potential for conferring macrolide and lincosamide resistance in the American foulbrood pathogen Paenibacillus larvae.</title>
        <authorList>
            <person name="Okamoto M."/>
            <person name="Kumagai M."/>
            <person name="Kanamori H."/>
            <person name="Takamatsu D."/>
        </authorList>
    </citation>
    <scope>NUCLEOTIDE SEQUENCE [LARGE SCALE GENOMIC DNA]</scope>
    <source>
        <strain evidence="1 2">J34TS1</strain>
    </source>
</reference>
<organism evidence="1 2">
    <name type="scientific">Paenibacillus azoreducens</name>
    <dbReference type="NCBI Taxonomy" id="116718"/>
    <lineage>
        <taxon>Bacteria</taxon>
        <taxon>Bacillati</taxon>
        <taxon>Bacillota</taxon>
        <taxon>Bacilli</taxon>
        <taxon>Bacillales</taxon>
        <taxon>Paenibacillaceae</taxon>
        <taxon>Paenibacillus</taxon>
    </lineage>
</organism>
<name>A0A920CS40_9BACL</name>
<sequence>MLPDSLRVRYRIYKLSATLMKFYIARKPTFESRSLIHDVASIKGLLIKGGLFEQPLIYLKEGVGYEN</sequence>
<gene>
    <name evidence="1" type="ORF">J34TS1_36600</name>
</gene>
<protein>
    <submittedName>
        <fullName evidence="1">Uncharacterized protein</fullName>
    </submittedName>
</protein>